<dbReference type="SUPFAM" id="SSF53474">
    <property type="entry name" value="alpha/beta-Hydrolases"/>
    <property type="match status" value="1"/>
</dbReference>
<sequence>MNCSFRLQFFKQGPFGFLFLGNESPVPGNIASFGGDPSQVTLIGESAGAVSATSHLVAPGSHKYFSKVVANVCPVTLTSPVWTAKRTWLNMSGSILHPCLLKGVEVINVVGERTAAPVMMLGITAIHVCLVTLPAEDIQSSRDNATASAGADAHSQSPAKTSEIFHTIIGNTYSNGGIKENVSVIIGNVKNERTFWLPYYLSNSGLNLMRKLRFHNLCESVDSGEKYKESIHSLASCFANLQEAENILLTTYKDASPKENLKLQLRDGVAQLVGDLFFICSVNEFADLLAKNIEGSMYTYYFMKTFLQHLPPVNNTNIDRANPWPKWMAVHGSEIEYEFGRPFSNQSLYDQARYGSDQHFCKDWVREVYLERDYLRKVFPSPAPYWPTIRAIAKARSSSVHSVLSAVMSSHKSIGTSTVLSLTKRKLQHATDKSYSR</sequence>
<dbReference type="Gene3D" id="3.40.50.1820">
    <property type="entry name" value="alpha/beta hydrolase"/>
    <property type="match status" value="1"/>
</dbReference>
<feature type="domain" description="Carboxylesterase type B" evidence="5">
    <location>
        <begin position="28"/>
        <end position="350"/>
    </location>
</feature>
<proteinExistence type="inferred from homology"/>
<evidence type="ECO:0000313" key="8">
    <source>
        <dbReference type="WBParaSite" id="HPBE_0000751701-mRNA-1"/>
    </source>
</evidence>
<dbReference type="Proteomes" id="UP000050761">
    <property type="component" value="Unassembled WGS sequence"/>
</dbReference>
<dbReference type="InterPro" id="IPR050654">
    <property type="entry name" value="AChE-related_enzymes"/>
</dbReference>
<dbReference type="OrthoDB" id="19653at2759"/>
<comment type="similarity">
    <text evidence="1 4">Belongs to the type-B carboxylesterase/lipase family.</text>
</comment>
<dbReference type="GO" id="GO:0006581">
    <property type="term" value="P:acetylcholine catabolic process"/>
    <property type="evidence" value="ECO:0007669"/>
    <property type="project" value="TreeGrafter"/>
</dbReference>
<evidence type="ECO:0000259" key="5">
    <source>
        <dbReference type="Pfam" id="PF00135"/>
    </source>
</evidence>
<evidence type="ECO:0000256" key="4">
    <source>
        <dbReference type="RuleBase" id="RU361235"/>
    </source>
</evidence>
<dbReference type="PANTHER" id="PTHR43918:SF15">
    <property type="entry name" value="CARBOXYLIC ESTER HYDROLASE"/>
    <property type="match status" value="1"/>
</dbReference>
<accession>A0A183FK81</accession>
<evidence type="ECO:0000256" key="2">
    <source>
        <dbReference type="ARBA" id="ARBA00022487"/>
    </source>
</evidence>
<gene>
    <name evidence="6" type="ORF">HPBE_LOCUS7518</name>
</gene>
<keyword evidence="7" id="KW-1185">Reference proteome</keyword>
<dbReference type="PANTHER" id="PTHR43918">
    <property type="entry name" value="ACETYLCHOLINESTERASE"/>
    <property type="match status" value="1"/>
</dbReference>
<dbReference type="InterPro" id="IPR019826">
    <property type="entry name" value="Carboxylesterase_B_AS"/>
</dbReference>
<dbReference type="PROSITE" id="PS00122">
    <property type="entry name" value="CARBOXYLESTERASE_B_1"/>
    <property type="match status" value="1"/>
</dbReference>
<protein>
    <recommendedName>
        <fullName evidence="4">Carboxylic ester hydrolase</fullName>
        <ecNumber evidence="4">3.1.1.-</ecNumber>
    </recommendedName>
</protein>
<evidence type="ECO:0000313" key="7">
    <source>
        <dbReference type="Proteomes" id="UP000050761"/>
    </source>
</evidence>
<reference evidence="8" key="2">
    <citation type="submission" date="2019-09" db="UniProtKB">
        <authorList>
            <consortium name="WormBaseParasite"/>
        </authorList>
    </citation>
    <scope>IDENTIFICATION</scope>
</reference>
<dbReference type="Pfam" id="PF00135">
    <property type="entry name" value="COesterase"/>
    <property type="match status" value="1"/>
</dbReference>
<reference evidence="6 7" key="1">
    <citation type="submission" date="2018-11" db="EMBL/GenBank/DDBJ databases">
        <authorList>
            <consortium name="Pathogen Informatics"/>
        </authorList>
    </citation>
    <scope>NUCLEOTIDE SEQUENCE [LARGE SCALE GENOMIC DNA]</scope>
</reference>
<organism evidence="7 8">
    <name type="scientific">Heligmosomoides polygyrus</name>
    <name type="common">Parasitic roundworm</name>
    <dbReference type="NCBI Taxonomy" id="6339"/>
    <lineage>
        <taxon>Eukaryota</taxon>
        <taxon>Metazoa</taxon>
        <taxon>Ecdysozoa</taxon>
        <taxon>Nematoda</taxon>
        <taxon>Chromadorea</taxon>
        <taxon>Rhabditida</taxon>
        <taxon>Rhabditina</taxon>
        <taxon>Rhabditomorpha</taxon>
        <taxon>Strongyloidea</taxon>
        <taxon>Heligmosomidae</taxon>
        <taxon>Heligmosomoides</taxon>
    </lineage>
</organism>
<keyword evidence="3 4" id="KW-0378">Hydrolase</keyword>
<dbReference type="AlphaFoldDB" id="A0A183FK81"/>
<keyword evidence="2" id="KW-0719">Serine esterase</keyword>
<accession>A0A3P7Y6L6</accession>
<dbReference type="GO" id="GO:0005615">
    <property type="term" value="C:extracellular space"/>
    <property type="evidence" value="ECO:0007669"/>
    <property type="project" value="TreeGrafter"/>
</dbReference>
<dbReference type="InterPro" id="IPR002018">
    <property type="entry name" value="CarbesteraseB"/>
</dbReference>
<dbReference type="InterPro" id="IPR029058">
    <property type="entry name" value="AB_hydrolase_fold"/>
</dbReference>
<evidence type="ECO:0000256" key="3">
    <source>
        <dbReference type="ARBA" id="ARBA00022801"/>
    </source>
</evidence>
<name>A0A183FK81_HELPZ</name>
<evidence type="ECO:0000256" key="1">
    <source>
        <dbReference type="ARBA" id="ARBA00005964"/>
    </source>
</evidence>
<dbReference type="GO" id="GO:0019695">
    <property type="term" value="P:choline metabolic process"/>
    <property type="evidence" value="ECO:0007669"/>
    <property type="project" value="TreeGrafter"/>
</dbReference>
<dbReference type="EMBL" id="UZAH01025908">
    <property type="protein sequence ID" value="VDO72579.1"/>
    <property type="molecule type" value="Genomic_DNA"/>
</dbReference>
<dbReference type="GO" id="GO:0003990">
    <property type="term" value="F:acetylcholinesterase activity"/>
    <property type="evidence" value="ECO:0007669"/>
    <property type="project" value="TreeGrafter"/>
</dbReference>
<dbReference type="EC" id="3.1.1.-" evidence="4"/>
<dbReference type="GO" id="GO:0005886">
    <property type="term" value="C:plasma membrane"/>
    <property type="evidence" value="ECO:0007669"/>
    <property type="project" value="TreeGrafter"/>
</dbReference>
<dbReference type="WBParaSite" id="HPBE_0000751701-mRNA-1">
    <property type="protein sequence ID" value="HPBE_0000751701-mRNA-1"/>
    <property type="gene ID" value="HPBE_0000751701"/>
</dbReference>
<evidence type="ECO:0000313" key="6">
    <source>
        <dbReference type="EMBL" id="VDO72579.1"/>
    </source>
</evidence>